<evidence type="ECO:0000256" key="1">
    <source>
        <dbReference type="SAM" id="SignalP"/>
    </source>
</evidence>
<evidence type="ECO:0000313" key="3">
    <source>
        <dbReference type="Proteomes" id="UP000681720"/>
    </source>
</evidence>
<gene>
    <name evidence="2" type="ORF">GIL414_LOCUS81669</name>
</gene>
<feature type="non-terminal residue" evidence="2">
    <location>
        <position position="1"/>
    </location>
</feature>
<feature type="signal peptide" evidence="1">
    <location>
        <begin position="1"/>
        <end position="35"/>
    </location>
</feature>
<dbReference type="AlphaFoldDB" id="A0A8S3JFK3"/>
<accession>A0A8S3JFK3</accession>
<feature type="chain" id="PRO_5035907948" evidence="1">
    <location>
        <begin position="36"/>
        <end position="78"/>
    </location>
</feature>
<comment type="caution">
    <text evidence="2">The sequence shown here is derived from an EMBL/GenBank/DDBJ whole genome shotgun (WGS) entry which is preliminary data.</text>
</comment>
<sequence length="78" mass="8247">SFLRSSRCEHIRVARRAAACCIFLVMCFGCDESSGSTYDCGASLRNTVVLKLGVSISVVTSSSDNLLSICVSVNVGSH</sequence>
<organism evidence="2 3">
    <name type="scientific">Rotaria magnacalcarata</name>
    <dbReference type="NCBI Taxonomy" id="392030"/>
    <lineage>
        <taxon>Eukaryota</taxon>
        <taxon>Metazoa</taxon>
        <taxon>Spiralia</taxon>
        <taxon>Gnathifera</taxon>
        <taxon>Rotifera</taxon>
        <taxon>Eurotatoria</taxon>
        <taxon>Bdelloidea</taxon>
        <taxon>Philodinida</taxon>
        <taxon>Philodinidae</taxon>
        <taxon>Rotaria</taxon>
    </lineage>
</organism>
<dbReference type="Proteomes" id="UP000681720">
    <property type="component" value="Unassembled WGS sequence"/>
</dbReference>
<protein>
    <submittedName>
        <fullName evidence="2">Uncharacterized protein</fullName>
    </submittedName>
</protein>
<reference evidence="2" key="1">
    <citation type="submission" date="2021-02" db="EMBL/GenBank/DDBJ databases">
        <authorList>
            <person name="Nowell W R."/>
        </authorList>
    </citation>
    <scope>NUCLEOTIDE SEQUENCE</scope>
</reference>
<evidence type="ECO:0000313" key="2">
    <source>
        <dbReference type="EMBL" id="CAF5216052.1"/>
    </source>
</evidence>
<proteinExistence type="predicted"/>
<keyword evidence="1" id="KW-0732">Signal</keyword>
<dbReference type="EMBL" id="CAJOBJ010358042">
    <property type="protein sequence ID" value="CAF5216052.1"/>
    <property type="molecule type" value="Genomic_DNA"/>
</dbReference>
<name>A0A8S3JFK3_9BILA</name>